<sequence length="784" mass="88807">MNVDRRRTFEVMAVILLSLFNVFILLWRTIITPGLIYVRDTYPPIFMSPPEPVSNGVINILFVMDTPDLPVYLSSYFLPSEVVDKLYYAYPIFLGFISMYFSSKYFLKKLIKVQTRRERIILYGVPVITAFLFTTSPPFMYFTYWTNYATFVALYPSLLATLDYVKGRPGLKGAIILALMSTLTTTDPRGFLYTILTVLAFTLYNVKDKEFLKTFATAIPIYIGLNIRTFASLLIQGKVYNGLGTSIEIQQLWLNYQNYPFLDEIRGVGLFRPLLDFYSNAFIYTLSLLLPAFVILAFILYFEKVRKVTNLPFVFAVYIITVIMESSTITLFNHVFTLNLIYYLNDVLKESPFFPYMWLILPTYVEEVIPPSLFLMFGVLLGVFLADVSNRFKEKYVVFLLLAVFLVTAQLTSSYTSLAGGDYSGNYMPTPIPKPLYDVAYYLDHHDIGKVVIYVQPIQYDGREYSAEGFVGLPNVTLLPFYNSTNISTILAFYGVQYVVTNEPDVVSFLKSVGGFNQTYCVDGIYVFEDLDFKTSFTSKGVYILATYPQNLTLLPKGVAVVPPYVHVPEQYLAGVIGGNSTYLLYDIYQNYSLSIPAQRLPYPTNFSCTIIPTSTANQILSTFPGAPLIQVFNPASESVKVPWGEGYYYIILSYVQHPGGGIIKVSNGSYSVAFNTNGELRIVEVGMKMFVHEEIILSHVDDLPVYIVGMEAIPMQLLSSDIHLDPKNVTVVYYPVTGNVIPSVNYNIVIGEVETPTNPNLLPFILVNLAVFITVLFEYFKRD</sequence>
<dbReference type="RefSeq" id="WP_156005442.1">
    <property type="nucleotide sequence ID" value="NZ_CP045483.1"/>
</dbReference>
<evidence type="ECO:0000256" key="1">
    <source>
        <dbReference type="SAM" id="Phobius"/>
    </source>
</evidence>
<keyword evidence="1" id="KW-1133">Transmembrane helix</keyword>
<feature type="transmembrane region" description="Helical" evidence="1">
    <location>
        <begin position="12"/>
        <end position="38"/>
    </location>
</feature>
<keyword evidence="1" id="KW-0812">Transmembrane</keyword>
<proteinExistence type="predicted"/>
<dbReference type="GeneID" id="42798025"/>
<gene>
    <name evidence="2" type="ORF">D1868_03095</name>
</gene>
<feature type="transmembrane region" description="Helical" evidence="1">
    <location>
        <begin position="313"/>
        <end position="336"/>
    </location>
</feature>
<feature type="transmembrane region" description="Helical" evidence="1">
    <location>
        <begin position="190"/>
        <end position="206"/>
    </location>
</feature>
<feature type="transmembrane region" description="Helical" evidence="1">
    <location>
        <begin position="281"/>
        <end position="301"/>
    </location>
</feature>
<dbReference type="Proteomes" id="UP000423396">
    <property type="component" value="Chromosome"/>
</dbReference>
<dbReference type="EMBL" id="CP045483">
    <property type="protein sequence ID" value="QGR19062.1"/>
    <property type="molecule type" value="Genomic_DNA"/>
</dbReference>
<dbReference type="AlphaFoldDB" id="A0A650CN19"/>
<reference evidence="2 3" key="1">
    <citation type="submission" date="2019-10" db="EMBL/GenBank/DDBJ databases">
        <title>Genome Sequences from Six Type Strain Members of the Archaeal Family Sulfolobaceae: Acidianus ambivalens, Acidianus infernus, Metallosphaera prunae, Stygiolobus azoricus, Sulfolobus metallicus, and Sulfurisphaera ohwakuensis.</title>
        <authorList>
            <person name="Counts J.A."/>
            <person name="Kelly R.M."/>
        </authorList>
    </citation>
    <scope>NUCLEOTIDE SEQUENCE [LARGE SCALE GENOMIC DNA]</scope>
    <source>
        <strain evidence="2 3">FC6</strain>
    </source>
</reference>
<dbReference type="KEGG" id="sazo:D1868_03095"/>
<evidence type="ECO:0000313" key="3">
    <source>
        <dbReference type="Proteomes" id="UP000423396"/>
    </source>
</evidence>
<dbReference type="OrthoDB" id="37066at2157"/>
<feature type="transmembrane region" description="Helical" evidence="1">
    <location>
        <begin position="87"/>
        <end position="107"/>
    </location>
</feature>
<keyword evidence="1" id="KW-0472">Membrane</keyword>
<feature type="transmembrane region" description="Helical" evidence="1">
    <location>
        <begin position="119"/>
        <end position="139"/>
    </location>
</feature>
<protein>
    <submittedName>
        <fullName evidence="2">Uncharacterized protein</fullName>
    </submittedName>
</protein>
<feature type="transmembrane region" description="Helical" evidence="1">
    <location>
        <begin position="356"/>
        <end position="384"/>
    </location>
</feature>
<keyword evidence="3" id="KW-1185">Reference proteome</keyword>
<organism evidence="2 3">
    <name type="scientific">Stygiolobus azoricus</name>
    <dbReference type="NCBI Taxonomy" id="41675"/>
    <lineage>
        <taxon>Archaea</taxon>
        <taxon>Thermoproteota</taxon>
        <taxon>Thermoprotei</taxon>
        <taxon>Sulfolobales</taxon>
        <taxon>Sulfolobaceae</taxon>
        <taxon>Stygiolobus</taxon>
    </lineage>
</organism>
<evidence type="ECO:0000313" key="2">
    <source>
        <dbReference type="EMBL" id="QGR19062.1"/>
    </source>
</evidence>
<name>A0A650CN19_9CREN</name>
<feature type="transmembrane region" description="Helical" evidence="1">
    <location>
        <begin position="762"/>
        <end position="781"/>
    </location>
</feature>
<accession>A0A650CN19</accession>
<feature type="transmembrane region" description="Helical" evidence="1">
    <location>
        <begin position="396"/>
        <end position="418"/>
    </location>
</feature>